<gene>
    <name evidence="2" type="ORF">XYLVIOL_LOCUS4504</name>
</gene>
<feature type="compositionally biased region" description="Basic and acidic residues" evidence="1">
    <location>
        <begin position="222"/>
        <end position="231"/>
    </location>
</feature>
<organism evidence="2 3">
    <name type="scientific">Xylocopa violacea</name>
    <name type="common">Violet carpenter bee</name>
    <name type="synonym">Apis violacea</name>
    <dbReference type="NCBI Taxonomy" id="135666"/>
    <lineage>
        <taxon>Eukaryota</taxon>
        <taxon>Metazoa</taxon>
        <taxon>Ecdysozoa</taxon>
        <taxon>Arthropoda</taxon>
        <taxon>Hexapoda</taxon>
        <taxon>Insecta</taxon>
        <taxon>Pterygota</taxon>
        <taxon>Neoptera</taxon>
        <taxon>Endopterygota</taxon>
        <taxon>Hymenoptera</taxon>
        <taxon>Apocrita</taxon>
        <taxon>Aculeata</taxon>
        <taxon>Apoidea</taxon>
        <taxon>Anthophila</taxon>
        <taxon>Apidae</taxon>
        <taxon>Xylocopa</taxon>
        <taxon>Xylocopa</taxon>
    </lineage>
</organism>
<sequence length="231" mass="26176">MFIYLVASVAALLIIFGLLHITCSNDGWLRSSIRYSRTLYNGLICRPPIQATLTSREVIENVATPERPMALISDRTEYDNLPVQKTTFSNKDVSSGASLVDTKGSKSKNLDPPRYSFEDILSEEKHLSLPATRTLQLGTAEDDAIRTKQEGRENIFESLKSTIEKSNYPPSRLNARQKYNLFLKETLKHNEARQKLLDIERQNFNESLQIETKGQLPPSSENKPESEDISK</sequence>
<evidence type="ECO:0000313" key="2">
    <source>
        <dbReference type="EMBL" id="CAL7940462.1"/>
    </source>
</evidence>
<name>A0ABP1NKQ2_XYLVO</name>
<dbReference type="Proteomes" id="UP001642520">
    <property type="component" value="Unassembled WGS sequence"/>
</dbReference>
<accession>A0ABP1NKQ2</accession>
<proteinExistence type="predicted"/>
<evidence type="ECO:0000313" key="3">
    <source>
        <dbReference type="Proteomes" id="UP001642520"/>
    </source>
</evidence>
<evidence type="ECO:0000256" key="1">
    <source>
        <dbReference type="SAM" id="MobiDB-lite"/>
    </source>
</evidence>
<feature type="compositionally biased region" description="Polar residues" evidence="1">
    <location>
        <begin position="208"/>
        <end position="221"/>
    </location>
</feature>
<comment type="caution">
    <text evidence="2">The sequence shown here is derived from an EMBL/GenBank/DDBJ whole genome shotgun (WGS) entry which is preliminary data.</text>
</comment>
<protein>
    <recommendedName>
        <fullName evidence="4">Secreted protein</fullName>
    </recommendedName>
</protein>
<dbReference type="EMBL" id="CAXAJV020001290">
    <property type="protein sequence ID" value="CAL7940462.1"/>
    <property type="molecule type" value="Genomic_DNA"/>
</dbReference>
<reference evidence="2 3" key="1">
    <citation type="submission" date="2024-08" db="EMBL/GenBank/DDBJ databases">
        <authorList>
            <person name="Will J Nash"/>
            <person name="Angela Man"/>
            <person name="Seanna McTaggart"/>
            <person name="Kendall Baker"/>
            <person name="Tom Barker"/>
            <person name="Leah Catchpole"/>
            <person name="Alex Durrant"/>
            <person name="Karim Gharbi"/>
            <person name="Naomi Irish"/>
            <person name="Gemy Kaithakottil"/>
            <person name="Debby Ku"/>
            <person name="Aaliyah Providence"/>
            <person name="Felix Shaw"/>
            <person name="David Swarbreck"/>
            <person name="Chris Watkins"/>
            <person name="Ann M. McCartney"/>
            <person name="Giulio Formenti"/>
            <person name="Alice Mouton"/>
            <person name="Noel Vella"/>
            <person name="Bjorn M von Reumont"/>
            <person name="Adriana Vella"/>
            <person name="Wilfried Haerty"/>
        </authorList>
    </citation>
    <scope>NUCLEOTIDE SEQUENCE [LARGE SCALE GENOMIC DNA]</scope>
</reference>
<keyword evidence="3" id="KW-1185">Reference proteome</keyword>
<feature type="region of interest" description="Disordered" evidence="1">
    <location>
        <begin position="208"/>
        <end position="231"/>
    </location>
</feature>
<evidence type="ECO:0008006" key="4">
    <source>
        <dbReference type="Google" id="ProtNLM"/>
    </source>
</evidence>